<dbReference type="EMBL" id="DS231923">
    <property type="protein sequence ID" value="EDS26740.1"/>
    <property type="molecule type" value="Genomic_DNA"/>
</dbReference>
<dbReference type="HOGENOM" id="CLU_3191831_0_0_1"/>
<sequence length="46" mass="5496">MIVWSCQMQSSLDFKKLGDNYQVKLRNCDSRGEPRAQFWTVLCKWV</sequence>
<name>B0WG44_CULQU</name>
<dbReference type="AlphaFoldDB" id="B0WG44"/>
<evidence type="ECO:0000313" key="2">
    <source>
        <dbReference type="EnsemblMetazoa" id="CPIJ005853-PA"/>
    </source>
</evidence>
<evidence type="ECO:0000313" key="1">
    <source>
        <dbReference type="EMBL" id="EDS26740.1"/>
    </source>
</evidence>
<evidence type="ECO:0000313" key="3">
    <source>
        <dbReference type="Proteomes" id="UP000002320"/>
    </source>
</evidence>
<dbReference type="VEuPathDB" id="VectorBase:CPIJ005853"/>
<dbReference type="Proteomes" id="UP000002320">
    <property type="component" value="Unassembled WGS sequence"/>
</dbReference>
<reference evidence="2" key="2">
    <citation type="submission" date="2020-05" db="UniProtKB">
        <authorList>
            <consortium name="EnsemblMetazoa"/>
        </authorList>
    </citation>
    <scope>IDENTIFICATION</scope>
    <source>
        <strain evidence="2">JHB</strain>
    </source>
</reference>
<dbReference type="InParanoid" id="B0WG44"/>
<reference evidence="1" key="1">
    <citation type="submission" date="2007-03" db="EMBL/GenBank/DDBJ databases">
        <title>Annotation of Culex pipiens quinquefasciatus.</title>
        <authorList>
            <consortium name="The Broad Institute Genome Sequencing Platform"/>
            <person name="Atkinson P.W."/>
            <person name="Hemingway J."/>
            <person name="Christensen B.M."/>
            <person name="Higgs S."/>
            <person name="Kodira C."/>
            <person name="Hannick L."/>
            <person name="Megy K."/>
            <person name="O'Leary S."/>
            <person name="Pearson M."/>
            <person name="Haas B.J."/>
            <person name="Mauceli E."/>
            <person name="Wortman J.R."/>
            <person name="Lee N.H."/>
            <person name="Guigo R."/>
            <person name="Stanke M."/>
            <person name="Alvarado L."/>
            <person name="Amedeo P."/>
            <person name="Antoine C.H."/>
            <person name="Arensburger P."/>
            <person name="Bidwell S.L."/>
            <person name="Crawford M."/>
            <person name="Camaro F."/>
            <person name="Devon K."/>
            <person name="Engels R."/>
            <person name="Hammond M."/>
            <person name="Howarth C."/>
            <person name="Koehrsen M."/>
            <person name="Lawson D."/>
            <person name="Montgomery P."/>
            <person name="Nene V."/>
            <person name="Nusbaum C."/>
            <person name="Puiu D."/>
            <person name="Romero-Severson J."/>
            <person name="Severson D.W."/>
            <person name="Shumway M."/>
            <person name="Sisk P."/>
            <person name="Stolte C."/>
            <person name="Zeng Q."/>
            <person name="Eisenstadt E."/>
            <person name="Fraser-Liggett C."/>
            <person name="Strausberg R."/>
            <person name="Galagan J."/>
            <person name="Birren B."/>
            <person name="Collins F.H."/>
        </authorList>
    </citation>
    <scope>NUCLEOTIDE SEQUENCE [LARGE SCALE GENOMIC DNA]</scope>
    <source>
        <strain evidence="1">JHB</strain>
    </source>
</reference>
<protein>
    <submittedName>
        <fullName evidence="1 2">Uncharacterized protein</fullName>
    </submittedName>
</protein>
<organism>
    <name type="scientific">Culex quinquefasciatus</name>
    <name type="common">Southern house mosquito</name>
    <name type="synonym">Culex pungens</name>
    <dbReference type="NCBI Taxonomy" id="7176"/>
    <lineage>
        <taxon>Eukaryota</taxon>
        <taxon>Metazoa</taxon>
        <taxon>Ecdysozoa</taxon>
        <taxon>Arthropoda</taxon>
        <taxon>Hexapoda</taxon>
        <taxon>Insecta</taxon>
        <taxon>Pterygota</taxon>
        <taxon>Neoptera</taxon>
        <taxon>Endopterygota</taxon>
        <taxon>Diptera</taxon>
        <taxon>Nematocera</taxon>
        <taxon>Culicoidea</taxon>
        <taxon>Culicidae</taxon>
        <taxon>Culicinae</taxon>
        <taxon>Culicini</taxon>
        <taxon>Culex</taxon>
        <taxon>Culex</taxon>
    </lineage>
</organism>
<keyword evidence="3" id="KW-1185">Reference proteome</keyword>
<dbReference type="KEGG" id="cqu:CpipJ_CPIJ005853"/>
<gene>
    <name evidence="2" type="primary">6037803</name>
    <name evidence="1" type="ORF">CpipJ_CPIJ005853</name>
</gene>
<dbReference type="EnsemblMetazoa" id="CPIJ005853-RA">
    <property type="protein sequence ID" value="CPIJ005853-PA"/>
    <property type="gene ID" value="CPIJ005853"/>
</dbReference>
<accession>B0WG44</accession>
<proteinExistence type="predicted"/>